<evidence type="ECO:0000256" key="10">
    <source>
        <dbReference type="ARBA" id="ARBA00022840"/>
    </source>
</evidence>
<feature type="non-terminal residue" evidence="17">
    <location>
        <position position="391"/>
    </location>
</feature>
<dbReference type="SUPFAM" id="SSF158472">
    <property type="entry name" value="HAMP domain-like"/>
    <property type="match status" value="1"/>
</dbReference>
<proteinExistence type="predicted"/>
<keyword evidence="7 14" id="KW-0812">Transmembrane</keyword>
<evidence type="ECO:0000256" key="3">
    <source>
        <dbReference type="ARBA" id="ARBA00012438"/>
    </source>
</evidence>
<dbReference type="PANTHER" id="PTHR45528">
    <property type="entry name" value="SENSOR HISTIDINE KINASE CPXA"/>
    <property type="match status" value="1"/>
</dbReference>
<dbReference type="CDD" id="cd06225">
    <property type="entry name" value="HAMP"/>
    <property type="match status" value="1"/>
</dbReference>
<keyword evidence="12" id="KW-0902">Two-component regulatory system</keyword>
<dbReference type="PROSITE" id="PS50112">
    <property type="entry name" value="PAS"/>
    <property type="match status" value="1"/>
</dbReference>
<dbReference type="GO" id="GO:0006355">
    <property type="term" value="P:regulation of DNA-templated transcription"/>
    <property type="evidence" value="ECO:0007669"/>
    <property type="project" value="InterPro"/>
</dbReference>
<keyword evidence="9" id="KW-0418">Kinase</keyword>
<organism evidence="17 18">
    <name type="scientific">Stylophora pistillata</name>
    <name type="common">Smooth cauliflower coral</name>
    <dbReference type="NCBI Taxonomy" id="50429"/>
    <lineage>
        <taxon>Eukaryota</taxon>
        <taxon>Metazoa</taxon>
        <taxon>Cnidaria</taxon>
        <taxon>Anthozoa</taxon>
        <taxon>Hexacorallia</taxon>
        <taxon>Scleractinia</taxon>
        <taxon>Astrocoeniina</taxon>
        <taxon>Pocilloporidae</taxon>
        <taxon>Stylophora</taxon>
    </lineage>
</organism>
<dbReference type="CDD" id="cd00082">
    <property type="entry name" value="HisKA"/>
    <property type="match status" value="1"/>
</dbReference>
<keyword evidence="11 14" id="KW-1133">Transmembrane helix</keyword>
<dbReference type="PROSITE" id="PS50885">
    <property type="entry name" value="HAMP"/>
    <property type="match status" value="1"/>
</dbReference>
<evidence type="ECO:0000256" key="6">
    <source>
        <dbReference type="ARBA" id="ARBA00022679"/>
    </source>
</evidence>
<evidence type="ECO:0000259" key="15">
    <source>
        <dbReference type="PROSITE" id="PS50112"/>
    </source>
</evidence>
<comment type="catalytic activity">
    <reaction evidence="1">
        <text>ATP + protein L-histidine = ADP + protein N-phospho-L-histidine.</text>
        <dbReference type="EC" id="2.7.13.3"/>
    </reaction>
</comment>
<dbReference type="PANTHER" id="PTHR45528:SF9">
    <property type="entry name" value="SENSOR HISTIDINE KINASE YBDK"/>
    <property type="match status" value="1"/>
</dbReference>
<reference evidence="18" key="1">
    <citation type="journal article" date="2017" name="bioRxiv">
        <title>Comparative analysis of the genomes of Stylophora pistillata and Acropora digitifera provides evidence for extensive differences between species of corals.</title>
        <authorList>
            <person name="Voolstra C.R."/>
            <person name="Li Y."/>
            <person name="Liew Y.J."/>
            <person name="Baumgarten S."/>
            <person name="Zoccola D."/>
            <person name="Flot J.-F."/>
            <person name="Tambutte S."/>
            <person name="Allemand D."/>
            <person name="Aranda M."/>
        </authorList>
    </citation>
    <scope>NUCLEOTIDE SEQUENCE [LARGE SCALE GENOMIC DNA]</scope>
</reference>
<dbReference type="Pfam" id="PF19312">
    <property type="entry name" value="NtrY_N"/>
    <property type="match status" value="1"/>
</dbReference>
<evidence type="ECO:0000313" key="18">
    <source>
        <dbReference type="Proteomes" id="UP000225706"/>
    </source>
</evidence>
<dbReference type="CDD" id="cd00130">
    <property type="entry name" value="PAS"/>
    <property type="match status" value="1"/>
</dbReference>
<evidence type="ECO:0000259" key="16">
    <source>
        <dbReference type="PROSITE" id="PS50885"/>
    </source>
</evidence>
<dbReference type="InterPro" id="IPR003660">
    <property type="entry name" value="HAMP_dom"/>
</dbReference>
<evidence type="ECO:0000256" key="8">
    <source>
        <dbReference type="ARBA" id="ARBA00022741"/>
    </source>
</evidence>
<evidence type="ECO:0000256" key="1">
    <source>
        <dbReference type="ARBA" id="ARBA00000085"/>
    </source>
</evidence>
<dbReference type="Gene3D" id="3.30.450.20">
    <property type="entry name" value="PAS domain"/>
    <property type="match status" value="1"/>
</dbReference>
<evidence type="ECO:0000256" key="2">
    <source>
        <dbReference type="ARBA" id="ARBA00004651"/>
    </source>
</evidence>
<name>A0A2B4R4A5_STYPI</name>
<dbReference type="EC" id="2.7.13.3" evidence="3"/>
<dbReference type="OrthoDB" id="18419at2759"/>
<dbReference type="SUPFAM" id="SSF55785">
    <property type="entry name" value="PYP-like sensor domain (PAS domain)"/>
    <property type="match status" value="1"/>
</dbReference>
<evidence type="ECO:0000313" key="17">
    <source>
        <dbReference type="EMBL" id="PFX11072.1"/>
    </source>
</evidence>
<keyword evidence="13 14" id="KW-0472">Membrane</keyword>
<dbReference type="Gene3D" id="1.10.287.130">
    <property type="match status" value="1"/>
</dbReference>
<dbReference type="SUPFAM" id="SSF47384">
    <property type="entry name" value="Homodimeric domain of signal transducing histidine kinase"/>
    <property type="match status" value="1"/>
</dbReference>
<evidence type="ECO:0000256" key="11">
    <source>
        <dbReference type="ARBA" id="ARBA00022989"/>
    </source>
</evidence>
<protein>
    <recommendedName>
        <fullName evidence="3">histidine kinase</fullName>
        <ecNumber evidence="3">2.7.13.3</ecNumber>
    </recommendedName>
</protein>
<keyword evidence="6" id="KW-0808">Transferase</keyword>
<dbReference type="InterPro" id="IPR013767">
    <property type="entry name" value="PAS_fold"/>
</dbReference>
<dbReference type="Pfam" id="PF00989">
    <property type="entry name" value="PAS"/>
    <property type="match status" value="1"/>
</dbReference>
<feature type="non-terminal residue" evidence="17">
    <location>
        <position position="1"/>
    </location>
</feature>
<keyword evidence="18" id="KW-1185">Reference proteome</keyword>
<evidence type="ECO:0000256" key="4">
    <source>
        <dbReference type="ARBA" id="ARBA00022475"/>
    </source>
</evidence>
<evidence type="ECO:0000256" key="12">
    <source>
        <dbReference type="ARBA" id="ARBA00023012"/>
    </source>
</evidence>
<dbReference type="GO" id="GO:0000155">
    <property type="term" value="F:phosphorelay sensor kinase activity"/>
    <property type="evidence" value="ECO:0007669"/>
    <property type="project" value="InterPro"/>
</dbReference>
<dbReference type="GO" id="GO:0005524">
    <property type="term" value="F:ATP binding"/>
    <property type="evidence" value="ECO:0007669"/>
    <property type="project" value="UniProtKB-KW"/>
</dbReference>
<dbReference type="Proteomes" id="UP000225706">
    <property type="component" value="Unassembled WGS sequence"/>
</dbReference>
<dbReference type="AlphaFoldDB" id="A0A2B4R4A5"/>
<accession>A0A2B4R4A5</accession>
<dbReference type="InterPro" id="IPR035965">
    <property type="entry name" value="PAS-like_dom_sf"/>
</dbReference>
<dbReference type="InterPro" id="IPR003661">
    <property type="entry name" value="HisK_dim/P_dom"/>
</dbReference>
<evidence type="ECO:0000256" key="5">
    <source>
        <dbReference type="ARBA" id="ARBA00022553"/>
    </source>
</evidence>
<dbReference type="Gene3D" id="6.10.340.10">
    <property type="match status" value="1"/>
</dbReference>
<dbReference type="InterPro" id="IPR036097">
    <property type="entry name" value="HisK_dim/P_sf"/>
</dbReference>
<evidence type="ECO:0000256" key="14">
    <source>
        <dbReference type="SAM" id="Phobius"/>
    </source>
</evidence>
<feature type="domain" description="HAMP" evidence="16">
    <location>
        <begin position="165"/>
        <end position="217"/>
    </location>
</feature>
<gene>
    <name evidence="17" type="primary">ntrY</name>
    <name evidence="17" type="ORF">AWC38_SpisGene25481</name>
</gene>
<keyword evidence="10" id="KW-0067">ATP-binding</keyword>
<sequence length="391" mass="43847">IRANVADMARDLSEQLPVLMDNEAFFHEVVERQAALRGLSEAIVFDQSPKVWARSKLTFALEFARITEDDLEHAQSGIVIHMDEAKDRVRALVSIRPSMGLYLMVGRLVDPQVLERIAQTEAAVGAYHDLGEQLGDLEIRFLLIFVIVALLLLFVAVWFGLVYANQLVRPVGRLIEATQKVRKGDLTTQVQASSQDDFGVLGEAFNQMTAQLRHHRNDLIHANQRLDQRRQFIEAVLSGVSAGVIGLDKHGKINVANRFASDLLGVNLSEVMGHRLSTVVPEMADLLVKVIPCEDINAENKPVEQFSLQAVQSEVVIKRRGHQPITLLVRITREKSGGDFVMTFNDVTALLRAQRQAAWADVARRVAHEIKNPLTPIQLASERLRRRYLPQ</sequence>
<dbReference type="EMBL" id="LSMT01003961">
    <property type="protein sequence ID" value="PFX11072.1"/>
    <property type="molecule type" value="Genomic_DNA"/>
</dbReference>
<dbReference type="InterPro" id="IPR000014">
    <property type="entry name" value="PAS"/>
</dbReference>
<keyword evidence="5" id="KW-0597">Phosphoprotein</keyword>
<keyword evidence="4" id="KW-1003">Cell membrane</keyword>
<dbReference type="SMART" id="SM00304">
    <property type="entry name" value="HAMP"/>
    <property type="match status" value="1"/>
</dbReference>
<dbReference type="InterPro" id="IPR045671">
    <property type="entry name" value="NtrY-like_N"/>
</dbReference>
<evidence type="ECO:0000256" key="7">
    <source>
        <dbReference type="ARBA" id="ARBA00022692"/>
    </source>
</evidence>
<feature type="transmembrane region" description="Helical" evidence="14">
    <location>
        <begin position="141"/>
        <end position="164"/>
    </location>
</feature>
<evidence type="ECO:0000256" key="13">
    <source>
        <dbReference type="ARBA" id="ARBA00023136"/>
    </source>
</evidence>
<dbReference type="GO" id="GO:0005886">
    <property type="term" value="C:plasma membrane"/>
    <property type="evidence" value="ECO:0007669"/>
    <property type="project" value="UniProtKB-SubCell"/>
</dbReference>
<keyword evidence="8" id="KW-0547">Nucleotide-binding</keyword>
<evidence type="ECO:0000256" key="9">
    <source>
        <dbReference type="ARBA" id="ARBA00022777"/>
    </source>
</evidence>
<dbReference type="InterPro" id="IPR050398">
    <property type="entry name" value="HssS/ArlS-like"/>
</dbReference>
<dbReference type="Pfam" id="PF00672">
    <property type="entry name" value="HAMP"/>
    <property type="match status" value="1"/>
</dbReference>
<comment type="subcellular location">
    <subcellularLocation>
        <location evidence="2">Cell membrane</location>
        <topology evidence="2">Multi-pass membrane protein</topology>
    </subcellularLocation>
</comment>
<comment type="caution">
    <text evidence="17">The sequence shown here is derived from an EMBL/GenBank/DDBJ whole genome shotgun (WGS) entry which is preliminary data.</text>
</comment>
<feature type="domain" description="PAS" evidence="15">
    <location>
        <begin position="229"/>
        <end position="282"/>
    </location>
</feature>